<protein>
    <submittedName>
        <fullName evidence="4">Uncharacterized protein</fullName>
    </submittedName>
</protein>
<feature type="region of interest" description="Disordered" evidence="2">
    <location>
        <begin position="177"/>
        <end position="204"/>
    </location>
</feature>
<reference evidence="4 5" key="1">
    <citation type="submission" date="2024-02" db="EMBL/GenBank/DDBJ databases">
        <title>A chromosome-level genome assembly of Drosophila madeirensis, a fruit fly species endemic to Madeira island.</title>
        <authorList>
            <person name="Tomihara K."/>
            <person name="Llopart A."/>
            <person name="Yamamoto D."/>
        </authorList>
    </citation>
    <scope>NUCLEOTIDE SEQUENCE [LARGE SCALE GENOMIC DNA]</scope>
    <source>
        <strain evidence="4 5">RF1</strain>
    </source>
</reference>
<evidence type="ECO:0000256" key="3">
    <source>
        <dbReference type="SAM" id="SignalP"/>
    </source>
</evidence>
<proteinExistence type="predicted"/>
<feature type="coiled-coil region" evidence="1">
    <location>
        <begin position="61"/>
        <end position="129"/>
    </location>
</feature>
<dbReference type="AlphaFoldDB" id="A0AAU9G5D0"/>
<organism evidence="4 5">
    <name type="scientific">Drosophila madeirensis</name>
    <name type="common">Fruit fly</name>
    <dbReference type="NCBI Taxonomy" id="30013"/>
    <lineage>
        <taxon>Eukaryota</taxon>
        <taxon>Metazoa</taxon>
        <taxon>Ecdysozoa</taxon>
        <taxon>Arthropoda</taxon>
        <taxon>Hexapoda</taxon>
        <taxon>Insecta</taxon>
        <taxon>Pterygota</taxon>
        <taxon>Neoptera</taxon>
        <taxon>Endopterygota</taxon>
        <taxon>Diptera</taxon>
        <taxon>Brachycera</taxon>
        <taxon>Muscomorpha</taxon>
        <taxon>Ephydroidea</taxon>
        <taxon>Drosophilidae</taxon>
        <taxon>Drosophila</taxon>
        <taxon>Sophophora</taxon>
    </lineage>
</organism>
<accession>A0AAU9G5D0</accession>
<feature type="signal peptide" evidence="3">
    <location>
        <begin position="1"/>
        <end position="24"/>
    </location>
</feature>
<name>A0AAU9G5D0_DROMD</name>
<dbReference type="EMBL" id="AP029266">
    <property type="protein sequence ID" value="BFG02926.1"/>
    <property type="molecule type" value="Genomic_DNA"/>
</dbReference>
<feature type="compositionally biased region" description="Low complexity" evidence="2">
    <location>
        <begin position="140"/>
        <end position="158"/>
    </location>
</feature>
<keyword evidence="5" id="KW-1185">Reference proteome</keyword>
<evidence type="ECO:0000256" key="1">
    <source>
        <dbReference type="SAM" id="Coils"/>
    </source>
</evidence>
<keyword evidence="1" id="KW-0175">Coiled coil</keyword>
<gene>
    <name evidence="4" type="ORF">DMAD_02298</name>
</gene>
<sequence length="281" mass="30835">MSFACSELVVALLAACLCLGLSSCDPVLELQSLRSHRQRLLGEIERIYMEQPLGGETQLLLDELQVRDQQLRLQIAQLEAAATVPAEEENSSSSSSSTQRLAINLTADFEHLQHKLDDLKRHLDRLDVRFATQQGKQLDGHTPATSGSSSHPAATAAPSSGIGSFFWTPLLTMPEFPQGSIAATDHGQDHKQQQQHQPQSQQASPSIIKRVLDMLRPSAAGLRNRWLESEKSATGSPSTASKLHVLTAEELLPQLQEQRKFLDAAITRLELLSATKSPKRP</sequence>
<feature type="chain" id="PRO_5043616965" evidence="3">
    <location>
        <begin position="25"/>
        <end position="281"/>
    </location>
</feature>
<evidence type="ECO:0000313" key="5">
    <source>
        <dbReference type="Proteomes" id="UP001500889"/>
    </source>
</evidence>
<keyword evidence="3" id="KW-0732">Signal</keyword>
<evidence type="ECO:0000256" key="2">
    <source>
        <dbReference type="SAM" id="MobiDB-lite"/>
    </source>
</evidence>
<evidence type="ECO:0000313" key="4">
    <source>
        <dbReference type="EMBL" id="BFG02926.1"/>
    </source>
</evidence>
<dbReference type="Proteomes" id="UP001500889">
    <property type="component" value="Chromosome A"/>
</dbReference>
<feature type="region of interest" description="Disordered" evidence="2">
    <location>
        <begin position="134"/>
        <end position="158"/>
    </location>
</feature>